<dbReference type="EMBL" id="QJNS01000077">
    <property type="protein sequence ID" value="RYO89122.1"/>
    <property type="molecule type" value="Genomic_DNA"/>
</dbReference>
<feature type="region of interest" description="Disordered" evidence="1">
    <location>
        <begin position="108"/>
        <end position="157"/>
    </location>
</feature>
<comment type="caution">
    <text evidence="2">The sequence shown here is derived from an EMBL/GenBank/DDBJ whole genome shotgun (WGS) entry which is preliminary data.</text>
</comment>
<name>A0ABY0HAR9_9PEZI</name>
<proteinExistence type="predicted"/>
<protein>
    <submittedName>
        <fullName evidence="2">Uncharacterized protein</fullName>
    </submittedName>
</protein>
<dbReference type="Proteomes" id="UP000294003">
    <property type="component" value="Unassembled WGS sequence"/>
</dbReference>
<reference evidence="2 3" key="1">
    <citation type="submission" date="2018-06" db="EMBL/GenBank/DDBJ databases">
        <title>Complete Genomes of Monosporascus.</title>
        <authorList>
            <person name="Robinson A.J."/>
            <person name="Natvig D.O."/>
        </authorList>
    </citation>
    <scope>NUCLEOTIDE SEQUENCE [LARGE SCALE GENOMIC DNA]</scope>
    <source>
        <strain evidence="2 3">CBS 609.92</strain>
    </source>
</reference>
<organism evidence="2 3">
    <name type="scientific">Monosporascus cannonballus</name>
    <dbReference type="NCBI Taxonomy" id="155416"/>
    <lineage>
        <taxon>Eukaryota</taxon>
        <taxon>Fungi</taxon>
        <taxon>Dikarya</taxon>
        <taxon>Ascomycota</taxon>
        <taxon>Pezizomycotina</taxon>
        <taxon>Sordariomycetes</taxon>
        <taxon>Xylariomycetidae</taxon>
        <taxon>Xylariales</taxon>
        <taxon>Xylariales incertae sedis</taxon>
        <taxon>Monosporascus</taxon>
    </lineage>
</organism>
<keyword evidence="3" id="KW-1185">Reference proteome</keyword>
<feature type="compositionally biased region" description="Acidic residues" evidence="1">
    <location>
        <begin position="116"/>
        <end position="127"/>
    </location>
</feature>
<feature type="compositionally biased region" description="Polar residues" evidence="1">
    <location>
        <begin position="261"/>
        <end position="276"/>
    </location>
</feature>
<feature type="region of interest" description="Disordered" evidence="1">
    <location>
        <begin position="1"/>
        <end position="50"/>
    </location>
</feature>
<evidence type="ECO:0000256" key="1">
    <source>
        <dbReference type="SAM" id="MobiDB-lite"/>
    </source>
</evidence>
<accession>A0ABY0HAR9</accession>
<evidence type="ECO:0000313" key="2">
    <source>
        <dbReference type="EMBL" id="RYO89122.1"/>
    </source>
</evidence>
<feature type="compositionally biased region" description="Basic and acidic residues" evidence="1">
    <location>
        <begin position="9"/>
        <end position="30"/>
    </location>
</feature>
<feature type="region of interest" description="Disordered" evidence="1">
    <location>
        <begin position="260"/>
        <end position="282"/>
    </location>
</feature>
<sequence length="318" mass="34507">MALFSVIKRGREQAKEQKAKDSAKAKEDVPKAPYKHVPTHAAVDAMSGAPNTFKDIDRAKILEQHRRRSAIAANSASLRSYPRHGSSLSTVSYPSLQATPIVSRNCSFNTLLPTDNTEDSSGSDEELEMKKSTRQSISHKSHLVEAPPPMARLNSAGSENSRYLHPVHQRKFSRQSQGEAPNRHHPQTTRTRFTEPKPMDLGVLHDELRRDSSYATLTSTNNGNSYASSSVSEIAPISTTPSSVASTPEPSVAVTYFPTETPKTQEAPSTKPTTGSIAVLSPPQASADTLVTFYRSSQSENTYGLGEAPEEASVLMAS</sequence>
<feature type="region of interest" description="Disordered" evidence="1">
    <location>
        <begin position="299"/>
        <end position="318"/>
    </location>
</feature>
<gene>
    <name evidence="2" type="ORF">DL762_003402</name>
</gene>
<feature type="region of interest" description="Disordered" evidence="1">
    <location>
        <begin position="169"/>
        <end position="199"/>
    </location>
</feature>
<evidence type="ECO:0000313" key="3">
    <source>
        <dbReference type="Proteomes" id="UP000294003"/>
    </source>
</evidence>